<evidence type="ECO:0000256" key="3">
    <source>
        <dbReference type="ARBA" id="ARBA00022630"/>
    </source>
</evidence>
<dbReference type="InterPro" id="IPR013785">
    <property type="entry name" value="Aldolase_TIM"/>
</dbReference>
<feature type="site" description="Interacts with tRNA; defines subfamily-specific binding signature" evidence="10">
    <location>
        <position position="296"/>
    </location>
</feature>
<dbReference type="Gene3D" id="1.20.120.1460">
    <property type="match status" value="1"/>
</dbReference>
<keyword evidence="8 10" id="KW-0560">Oxidoreductase</keyword>
<dbReference type="GO" id="GO:0010181">
    <property type="term" value="F:FMN binding"/>
    <property type="evidence" value="ECO:0007669"/>
    <property type="project" value="UniProtKB-UniRule"/>
</dbReference>
<reference evidence="15 16" key="1">
    <citation type="submission" date="2020-06" db="EMBL/GenBank/DDBJ databases">
        <title>Rheinheimera sp. nov., a marine bacterium isolated from coastal.</title>
        <authorList>
            <person name="Yu Q."/>
            <person name="Qi Y."/>
            <person name="Pu J."/>
        </authorList>
    </citation>
    <scope>NUCLEOTIDE SEQUENCE [LARGE SCALE GENOMIC DNA]</scope>
    <source>
        <strain evidence="15 16">YQF-2</strain>
    </source>
</reference>
<evidence type="ECO:0000256" key="11">
    <source>
        <dbReference type="PIRNR" id="PIRNR006621"/>
    </source>
</evidence>
<feature type="site" description="Interacts with tRNA" evidence="10">
    <location>
        <position position="183"/>
    </location>
</feature>
<dbReference type="AlphaFoldDB" id="A0A7Y5EG90"/>
<feature type="site" description="Interacts with tRNA; defines subfamily-specific binding signature" evidence="10">
    <location>
        <position position="180"/>
    </location>
</feature>
<organism evidence="15 16">
    <name type="scientific">Rheinheimera lutimaris</name>
    <dbReference type="NCBI Taxonomy" id="2740584"/>
    <lineage>
        <taxon>Bacteria</taxon>
        <taxon>Pseudomonadati</taxon>
        <taxon>Pseudomonadota</taxon>
        <taxon>Gammaproteobacteria</taxon>
        <taxon>Chromatiales</taxon>
        <taxon>Chromatiaceae</taxon>
        <taxon>Rheinheimera</taxon>
    </lineage>
</organism>
<evidence type="ECO:0000256" key="5">
    <source>
        <dbReference type="ARBA" id="ARBA00022694"/>
    </source>
</evidence>
<dbReference type="InterPro" id="IPR035587">
    <property type="entry name" value="DUS-like_FMN-bd"/>
</dbReference>
<comment type="catalytic activity">
    <reaction evidence="10">
        <text>5,6-dihydrouridine(20a) in tRNA + NADP(+) = uridine(20a) in tRNA + NADPH + H(+)</text>
        <dbReference type="Rhea" id="RHEA:53344"/>
        <dbReference type="Rhea" id="RHEA-COMP:13535"/>
        <dbReference type="Rhea" id="RHEA-COMP:13536"/>
        <dbReference type="ChEBI" id="CHEBI:15378"/>
        <dbReference type="ChEBI" id="CHEBI:57783"/>
        <dbReference type="ChEBI" id="CHEBI:58349"/>
        <dbReference type="ChEBI" id="CHEBI:65315"/>
        <dbReference type="ChEBI" id="CHEBI:74443"/>
    </reaction>
</comment>
<comment type="catalytic activity">
    <reaction evidence="10">
        <text>5,6-dihydrouridine(20a) in tRNA + NAD(+) = uridine(20a) in tRNA + NADH + H(+)</text>
        <dbReference type="Rhea" id="RHEA:53348"/>
        <dbReference type="Rhea" id="RHEA-COMP:13535"/>
        <dbReference type="Rhea" id="RHEA-COMP:13536"/>
        <dbReference type="ChEBI" id="CHEBI:15378"/>
        <dbReference type="ChEBI" id="CHEBI:57540"/>
        <dbReference type="ChEBI" id="CHEBI:57945"/>
        <dbReference type="ChEBI" id="CHEBI:65315"/>
        <dbReference type="ChEBI" id="CHEBI:74443"/>
    </reaction>
</comment>
<evidence type="ECO:0000256" key="2">
    <source>
        <dbReference type="ARBA" id="ARBA00022555"/>
    </source>
</evidence>
<evidence type="ECO:0000256" key="10">
    <source>
        <dbReference type="HAMAP-Rule" id="MF_02041"/>
    </source>
</evidence>
<comment type="caution">
    <text evidence="15">The sequence shown here is derived from an EMBL/GenBank/DDBJ whole genome shotgun (WGS) entry which is preliminary data.</text>
</comment>
<dbReference type="NCBIfam" id="NF008774">
    <property type="entry name" value="PRK11815.1"/>
    <property type="match status" value="1"/>
</dbReference>
<evidence type="ECO:0000256" key="7">
    <source>
        <dbReference type="ARBA" id="ARBA00022884"/>
    </source>
</evidence>
<proteinExistence type="inferred from homology"/>
<dbReference type="NCBIfam" id="TIGR00742">
    <property type="entry name" value="yjbN"/>
    <property type="match status" value="1"/>
</dbReference>
<evidence type="ECO:0000256" key="4">
    <source>
        <dbReference type="ARBA" id="ARBA00022643"/>
    </source>
</evidence>
<evidence type="ECO:0000256" key="12">
    <source>
        <dbReference type="PIRSR" id="PIRSR006621-1"/>
    </source>
</evidence>
<dbReference type="PROSITE" id="PS01136">
    <property type="entry name" value="UPF0034"/>
    <property type="match status" value="1"/>
</dbReference>
<dbReference type="GO" id="GO:0102264">
    <property type="term" value="F:tRNA-dihydrouridine20 synthase activity"/>
    <property type="evidence" value="ECO:0007669"/>
    <property type="project" value="UniProtKB-EC"/>
</dbReference>
<feature type="site" description="Interacts with tRNA" evidence="10">
    <location>
        <position position="94"/>
    </location>
</feature>
<dbReference type="HAMAP" id="MF_02041">
    <property type="entry name" value="DusA_subfam"/>
    <property type="match status" value="1"/>
</dbReference>
<dbReference type="PANTHER" id="PTHR42907">
    <property type="entry name" value="FMN-LINKED OXIDOREDUCTASES SUPERFAMILY PROTEIN"/>
    <property type="match status" value="1"/>
</dbReference>
<feature type="binding site" evidence="10 13">
    <location>
        <position position="136"/>
    </location>
    <ligand>
        <name>FMN</name>
        <dbReference type="ChEBI" id="CHEBI:58210"/>
    </ligand>
</feature>
<dbReference type="CDD" id="cd02801">
    <property type="entry name" value="DUS_like_FMN"/>
    <property type="match status" value="1"/>
</dbReference>
<evidence type="ECO:0000256" key="1">
    <source>
        <dbReference type="ARBA" id="ARBA00001917"/>
    </source>
</evidence>
<dbReference type="GO" id="GO:0000049">
    <property type="term" value="F:tRNA binding"/>
    <property type="evidence" value="ECO:0007669"/>
    <property type="project" value="UniProtKB-UniRule"/>
</dbReference>
<dbReference type="InterPro" id="IPR018517">
    <property type="entry name" value="tRNA_hU_synthase_CS"/>
</dbReference>
<feature type="active site" description="Proton donor" evidence="10 12">
    <location>
        <position position="97"/>
    </location>
</feature>
<comment type="cofactor">
    <cofactor evidence="1 10 11 13">
        <name>FMN</name>
        <dbReference type="ChEBI" id="CHEBI:58210"/>
    </cofactor>
</comment>
<evidence type="ECO:0000256" key="9">
    <source>
        <dbReference type="ARBA" id="ARBA00058013"/>
    </source>
</evidence>
<gene>
    <name evidence="10 15" type="primary">dusA</name>
    <name evidence="15" type="ORF">HRH59_00650</name>
</gene>
<comment type="similarity">
    <text evidence="11">Belongs to the dus family.</text>
</comment>
<evidence type="ECO:0000256" key="13">
    <source>
        <dbReference type="PIRSR" id="PIRSR006621-2"/>
    </source>
</evidence>
<dbReference type="SUPFAM" id="SSF51395">
    <property type="entry name" value="FMN-linked oxidoreductases"/>
    <property type="match status" value="1"/>
</dbReference>
<dbReference type="EMBL" id="JABSOD010000001">
    <property type="protein sequence ID" value="NRQ41084.1"/>
    <property type="molecule type" value="Genomic_DNA"/>
</dbReference>
<dbReference type="PANTHER" id="PTHR42907:SF1">
    <property type="entry name" value="FMN-LINKED OXIDOREDUCTASES SUPERFAMILY PROTEIN"/>
    <property type="match status" value="1"/>
</dbReference>
<keyword evidence="2 10" id="KW-0820">tRNA-binding</keyword>
<comment type="catalytic activity">
    <reaction evidence="10">
        <text>5,6-dihydrouridine(20) in tRNA + NAD(+) = uridine(20) in tRNA + NADH + H(+)</text>
        <dbReference type="Rhea" id="RHEA:53340"/>
        <dbReference type="Rhea" id="RHEA-COMP:13533"/>
        <dbReference type="Rhea" id="RHEA-COMP:13534"/>
        <dbReference type="ChEBI" id="CHEBI:15378"/>
        <dbReference type="ChEBI" id="CHEBI:57540"/>
        <dbReference type="ChEBI" id="CHEBI:57945"/>
        <dbReference type="ChEBI" id="CHEBI:65315"/>
        <dbReference type="ChEBI" id="CHEBI:74443"/>
        <dbReference type="EC" id="1.3.1.91"/>
    </reaction>
</comment>
<keyword evidence="6 10" id="KW-0521">NADP</keyword>
<dbReference type="FunFam" id="3.20.20.70:FF:000083">
    <property type="entry name" value="tRNA-dihydrouridine(20/20a) synthase"/>
    <property type="match status" value="1"/>
</dbReference>
<protein>
    <recommendedName>
        <fullName evidence="10">tRNA-dihydrouridine(20/20a) synthase</fullName>
        <ecNumber evidence="10">1.3.1.91</ecNumber>
    </recommendedName>
    <alternativeName>
        <fullName evidence="10">U20-specific dihydrouridine synthase</fullName>
        <shortName evidence="10">U20-specific Dus</shortName>
    </alternativeName>
    <alternativeName>
        <fullName evidence="10">tRNA-dihydrouridine synthase A</fullName>
    </alternativeName>
</protein>
<feature type="site" description="Interacts with tRNA; defines subfamily-specific binding signature" evidence="10">
    <location>
        <position position="299"/>
    </location>
</feature>
<dbReference type="Proteomes" id="UP000523161">
    <property type="component" value="Unassembled WGS sequence"/>
</dbReference>
<feature type="binding site" evidence="10">
    <location>
        <begin position="15"/>
        <end position="17"/>
    </location>
    <ligand>
        <name>FMN</name>
        <dbReference type="ChEBI" id="CHEBI:58210"/>
    </ligand>
</feature>
<feature type="binding site" evidence="10 13">
    <location>
        <position position="67"/>
    </location>
    <ligand>
        <name>FMN</name>
        <dbReference type="ChEBI" id="CHEBI:58210"/>
    </ligand>
</feature>
<feature type="binding site" evidence="10 13">
    <location>
        <begin position="208"/>
        <end position="210"/>
    </location>
    <ligand>
        <name>FMN</name>
        <dbReference type="ChEBI" id="CHEBI:58210"/>
    </ligand>
</feature>
<keyword evidence="7 10" id="KW-0694">RNA-binding</keyword>
<keyword evidence="16" id="KW-1185">Reference proteome</keyword>
<name>A0A7Y5EG90_9GAMM</name>
<dbReference type="RefSeq" id="WP_173499338.1">
    <property type="nucleotide sequence ID" value="NZ_JABSOD010000001.1"/>
</dbReference>
<sequence length="331" mass="36994">MRSAVLSQHQFSVAPMLDWSDKHCRYFHRLLSQHAVLYTEMVTTGAIIHGTGDYLDFNAEEHPVVLQLGGSNPADMAHCAKLAQQRGYDAVNINVGCPSDRVQNGMFGACLMAQPQLVADCIKAMQDVVDIPVTVKTRIGIDDSDDYQFLQDFVAAVADAGCEQLIIHARKAWLKGLSPKENREVPPLNYARVYQLKREFSQLNISINGGIKTLSQAREQLQYLDGVMVGREAYTNPMLLSEVDGLIYGNTATPLTPQQVVQQMLPYIERQMQQGARFWHIARHMLGLFQGMPGARQWRRLLSERGHFADAKPELLLQALTKVTSLADLTS</sequence>
<evidence type="ECO:0000256" key="8">
    <source>
        <dbReference type="ARBA" id="ARBA00023002"/>
    </source>
</evidence>
<keyword evidence="13" id="KW-0547">Nucleotide-binding</keyword>
<comment type="similarity">
    <text evidence="10">Belongs to the Dus family. DusA subfamily.</text>
</comment>
<keyword evidence="4 10" id="KW-0288">FMN</keyword>
<feature type="binding site" evidence="10 13">
    <location>
        <position position="168"/>
    </location>
    <ligand>
        <name>FMN</name>
        <dbReference type="ChEBI" id="CHEBI:58210"/>
    </ligand>
</feature>
<feature type="domain" description="DUS-like FMN-binding" evidence="14">
    <location>
        <begin position="13"/>
        <end position="316"/>
    </location>
</feature>
<evidence type="ECO:0000313" key="16">
    <source>
        <dbReference type="Proteomes" id="UP000523161"/>
    </source>
</evidence>
<evidence type="ECO:0000259" key="14">
    <source>
        <dbReference type="Pfam" id="PF01207"/>
    </source>
</evidence>
<dbReference type="Gene3D" id="3.20.20.70">
    <property type="entry name" value="Aldolase class I"/>
    <property type="match status" value="1"/>
</dbReference>
<keyword evidence="5 10" id="KW-0819">tRNA processing</keyword>
<accession>A0A7Y5EG90</accession>
<dbReference type="InterPro" id="IPR004653">
    <property type="entry name" value="DusA"/>
</dbReference>
<dbReference type="EC" id="1.3.1.91" evidence="10"/>
<dbReference type="Pfam" id="PF01207">
    <property type="entry name" value="Dus"/>
    <property type="match status" value="1"/>
</dbReference>
<evidence type="ECO:0000256" key="6">
    <source>
        <dbReference type="ARBA" id="ARBA00022857"/>
    </source>
</evidence>
<evidence type="ECO:0000313" key="15">
    <source>
        <dbReference type="EMBL" id="NRQ41084.1"/>
    </source>
</evidence>
<keyword evidence="3 10" id="KW-0285">Flavoprotein</keyword>
<dbReference type="InterPro" id="IPR001269">
    <property type="entry name" value="DUS_fam"/>
</dbReference>
<comment type="catalytic activity">
    <reaction evidence="10">
        <text>5,6-dihydrouridine(20) in tRNA + NADP(+) = uridine(20) in tRNA + NADPH + H(+)</text>
        <dbReference type="Rhea" id="RHEA:53336"/>
        <dbReference type="Rhea" id="RHEA-COMP:13533"/>
        <dbReference type="Rhea" id="RHEA-COMP:13534"/>
        <dbReference type="ChEBI" id="CHEBI:15378"/>
        <dbReference type="ChEBI" id="CHEBI:57783"/>
        <dbReference type="ChEBI" id="CHEBI:58349"/>
        <dbReference type="ChEBI" id="CHEBI:65315"/>
        <dbReference type="ChEBI" id="CHEBI:74443"/>
        <dbReference type="EC" id="1.3.1.91"/>
    </reaction>
</comment>
<dbReference type="PIRSF" id="PIRSF006621">
    <property type="entry name" value="Dus"/>
    <property type="match status" value="1"/>
</dbReference>
<comment type="function">
    <text evidence="9 10">Catalyzes the synthesis of 5,6-dihydrouridine (D), a modified base found in the D-loop of most tRNAs, via the reduction of the C5-C6 double bond in target uridines. Specifically modifies U20 and U20a in tRNAs.</text>
</comment>
<dbReference type="GO" id="GO:0050660">
    <property type="term" value="F:flavin adenine dinucleotide binding"/>
    <property type="evidence" value="ECO:0007669"/>
    <property type="project" value="InterPro"/>
</dbReference>
<feature type="binding site" evidence="10 13">
    <location>
        <begin position="230"/>
        <end position="231"/>
    </location>
    <ligand>
        <name>FMN</name>
        <dbReference type="ChEBI" id="CHEBI:58210"/>
    </ligand>
</feature>